<name>A0A9D2DA14_9FIRM</name>
<dbReference type="AlphaFoldDB" id="A0A9D2DA14"/>
<dbReference type="GO" id="GO:0003677">
    <property type="term" value="F:DNA binding"/>
    <property type="evidence" value="ECO:0007669"/>
    <property type="project" value="InterPro"/>
</dbReference>
<dbReference type="SMART" id="SM00382">
    <property type="entry name" value="AAA"/>
    <property type="match status" value="2"/>
</dbReference>
<dbReference type="InterPro" id="IPR051309">
    <property type="entry name" value="ABCF_ATPase"/>
</dbReference>
<dbReference type="InterPro" id="IPR027417">
    <property type="entry name" value="P-loop_NTPase"/>
</dbReference>
<dbReference type="Gene3D" id="3.40.50.300">
    <property type="entry name" value="P-loop containing nucleotide triphosphate hydrolases"/>
    <property type="match status" value="2"/>
</dbReference>
<dbReference type="Pfam" id="PF12848">
    <property type="entry name" value="ABC_tran_Xtn"/>
    <property type="match status" value="1"/>
</dbReference>
<evidence type="ECO:0000313" key="8">
    <source>
        <dbReference type="Proteomes" id="UP000824017"/>
    </source>
</evidence>
<dbReference type="EMBL" id="DXCD01000097">
    <property type="protein sequence ID" value="HIZ13024.1"/>
    <property type="molecule type" value="Genomic_DNA"/>
</dbReference>
<keyword evidence="4" id="KW-0175">Coiled coil</keyword>
<keyword evidence="3 7" id="KW-0067">ATP-binding</keyword>
<evidence type="ECO:0000256" key="4">
    <source>
        <dbReference type="SAM" id="Coils"/>
    </source>
</evidence>
<dbReference type="InterPro" id="IPR003439">
    <property type="entry name" value="ABC_transporter-like_ATP-bd"/>
</dbReference>
<dbReference type="InterPro" id="IPR003593">
    <property type="entry name" value="AAA+_ATPase"/>
</dbReference>
<sequence length="596" mass="67630">MNIINIEHISKIFGGKTIFEDASCGVQEGEKTGIIGLNGTGKTTLLRLVAGLETPDEGQIITQNGIRMAYLSQTPQFGEEETVSSWAFTGDPNVDWKVQSNLNELGITDWEARIDTLSGGQKKRTAMAKVLADSFDVLLLDEPTNHLDQEMIGWLEEYLKAFRGTILMVTHDRYFLDKVTNRILEIDDGKIFSYEAGYSGFLEQKAAREEMELASERKRRSVLRMELEWAKRGCRARTTKQKARLERLEALKNQTGPVAEETARIDSVETRMGKKTVEFHHVSKAYGEQILIRDFDYIFLKNQKVGIVGPNGCGKSTLLKIIAGQTEPDEGQVEVGETVRIAYFSQELPQMDIKQRVIDYVKDIGEYVQTKEGRITASQMLERFLFTPEMQYSPVEKLSGGEKKRLYLLGILQSNPNFLVLDECTNDLDIPTMTILEDYLSSFTGIVVTVSHDRYFLDNVADRIFEFSGNGTLTQYEGGYTDYIQARGQSVPDVKAGAGSDRKAEAGKEKDWKKPRSTKLKFSYKEQREYETIDEDIAALEEKIEKLDADIMANATNSVKLKELMEEKDRVQEELDEKMERWVYLTELAEKIAEQG</sequence>
<feature type="coiled-coil region" evidence="4">
    <location>
        <begin position="530"/>
        <end position="581"/>
    </location>
</feature>
<feature type="domain" description="ABC transporter" evidence="6">
    <location>
        <begin position="277"/>
        <end position="494"/>
    </location>
</feature>
<dbReference type="FunFam" id="3.40.50.300:FF:000011">
    <property type="entry name" value="Putative ABC transporter ATP-binding component"/>
    <property type="match status" value="1"/>
</dbReference>
<dbReference type="GO" id="GO:0005524">
    <property type="term" value="F:ATP binding"/>
    <property type="evidence" value="ECO:0007669"/>
    <property type="project" value="UniProtKB-KW"/>
</dbReference>
<dbReference type="GO" id="GO:0016887">
    <property type="term" value="F:ATP hydrolysis activity"/>
    <property type="evidence" value="ECO:0007669"/>
    <property type="project" value="InterPro"/>
</dbReference>
<dbReference type="InterPro" id="IPR032524">
    <property type="entry name" value="ABC_tran_C"/>
</dbReference>
<feature type="domain" description="ABC transporter" evidence="6">
    <location>
        <begin position="4"/>
        <end position="213"/>
    </location>
</feature>
<dbReference type="Pfam" id="PF16326">
    <property type="entry name" value="ABC_tran_CTD"/>
    <property type="match status" value="1"/>
</dbReference>
<dbReference type="FunFam" id="3.40.50.300:FF:000309">
    <property type="entry name" value="ABC transporter ATP-binding protein"/>
    <property type="match status" value="1"/>
</dbReference>
<dbReference type="InterPro" id="IPR032781">
    <property type="entry name" value="ABC_tran_Xtn"/>
</dbReference>
<keyword evidence="2" id="KW-0547">Nucleotide-binding</keyword>
<evidence type="ECO:0000313" key="7">
    <source>
        <dbReference type="EMBL" id="HIZ13024.1"/>
    </source>
</evidence>
<evidence type="ECO:0000256" key="3">
    <source>
        <dbReference type="ARBA" id="ARBA00022840"/>
    </source>
</evidence>
<evidence type="ECO:0000259" key="6">
    <source>
        <dbReference type="PROSITE" id="PS50893"/>
    </source>
</evidence>
<reference evidence="7" key="2">
    <citation type="submission" date="2021-04" db="EMBL/GenBank/DDBJ databases">
        <authorList>
            <person name="Gilroy R."/>
        </authorList>
    </citation>
    <scope>NUCLEOTIDE SEQUENCE</scope>
    <source>
        <strain evidence="7">ChiGjej1B1-13045</strain>
    </source>
</reference>
<proteinExistence type="predicted"/>
<dbReference type="PROSITE" id="PS50893">
    <property type="entry name" value="ABC_TRANSPORTER_2"/>
    <property type="match status" value="2"/>
</dbReference>
<dbReference type="Proteomes" id="UP000824017">
    <property type="component" value="Unassembled WGS sequence"/>
</dbReference>
<accession>A0A9D2DA14</accession>
<dbReference type="Gene3D" id="1.10.287.380">
    <property type="entry name" value="Valyl-tRNA synthetase, C-terminal domain"/>
    <property type="match status" value="1"/>
</dbReference>
<reference evidence="7" key="1">
    <citation type="journal article" date="2021" name="PeerJ">
        <title>Extensive microbial diversity within the chicken gut microbiome revealed by metagenomics and culture.</title>
        <authorList>
            <person name="Gilroy R."/>
            <person name="Ravi A."/>
            <person name="Getino M."/>
            <person name="Pursley I."/>
            <person name="Horton D.L."/>
            <person name="Alikhan N.F."/>
            <person name="Baker D."/>
            <person name="Gharbi K."/>
            <person name="Hall N."/>
            <person name="Watson M."/>
            <person name="Adriaenssens E.M."/>
            <person name="Foster-Nyarko E."/>
            <person name="Jarju S."/>
            <person name="Secka A."/>
            <person name="Antonio M."/>
            <person name="Oren A."/>
            <person name="Chaudhuri R.R."/>
            <person name="La Ragione R."/>
            <person name="Hildebrand F."/>
            <person name="Pallen M.J."/>
        </authorList>
    </citation>
    <scope>NUCLEOTIDE SEQUENCE</scope>
    <source>
        <strain evidence="7">ChiGjej1B1-13045</strain>
    </source>
</reference>
<protein>
    <submittedName>
        <fullName evidence="7">ABC-F family ATP-binding cassette domain-containing protein</fullName>
    </submittedName>
</protein>
<keyword evidence="1" id="KW-0677">Repeat</keyword>
<dbReference type="CDD" id="cd03221">
    <property type="entry name" value="ABCF_EF-3"/>
    <property type="match status" value="2"/>
</dbReference>
<evidence type="ECO:0000256" key="2">
    <source>
        <dbReference type="ARBA" id="ARBA00022741"/>
    </source>
</evidence>
<feature type="region of interest" description="Disordered" evidence="5">
    <location>
        <begin position="492"/>
        <end position="512"/>
    </location>
</feature>
<comment type="caution">
    <text evidence="7">The sequence shown here is derived from an EMBL/GenBank/DDBJ whole genome shotgun (WGS) entry which is preliminary data.</text>
</comment>
<dbReference type="InterPro" id="IPR037118">
    <property type="entry name" value="Val-tRNA_synth_C_sf"/>
</dbReference>
<dbReference type="Pfam" id="PF00005">
    <property type="entry name" value="ABC_tran"/>
    <property type="match status" value="2"/>
</dbReference>
<dbReference type="SUPFAM" id="SSF52540">
    <property type="entry name" value="P-loop containing nucleoside triphosphate hydrolases"/>
    <property type="match status" value="2"/>
</dbReference>
<feature type="compositionally biased region" description="Basic and acidic residues" evidence="5">
    <location>
        <begin position="500"/>
        <end position="512"/>
    </location>
</feature>
<gene>
    <name evidence="7" type="ORF">H9817_03750</name>
</gene>
<evidence type="ECO:0000256" key="1">
    <source>
        <dbReference type="ARBA" id="ARBA00022737"/>
    </source>
</evidence>
<evidence type="ECO:0000256" key="5">
    <source>
        <dbReference type="SAM" id="MobiDB-lite"/>
    </source>
</evidence>
<dbReference type="PANTHER" id="PTHR42855">
    <property type="entry name" value="ABC TRANSPORTER ATP-BINDING SUBUNIT"/>
    <property type="match status" value="1"/>
</dbReference>
<dbReference type="PANTHER" id="PTHR42855:SF1">
    <property type="entry name" value="ABC TRANSPORTER DOMAIN-CONTAINING PROTEIN"/>
    <property type="match status" value="1"/>
</dbReference>
<organism evidence="7 8">
    <name type="scientific">Candidatus Mediterraneibacter stercorigallinarum</name>
    <dbReference type="NCBI Taxonomy" id="2838686"/>
    <lineage>
        <taxon>Bacteria</taxon>
        <taxon>Bacillati</taxon>
        <taxon>Bacillota</taxon>
        <taxon>Clostridia</taxon>
        <taxon>Lachnospirales</taxon>
        <taxon>Lachnospiraceae</taxon>
        <taxon>Mediterraneibacter</taxon>
    </lineage>
</organism>